<reference evidence="1" key="2">
    <citation type="submission" date="2023-06" db="EMBL/GenBank/DDBJ databases">
        <authorList>
            <person name="Swenson N.G."/>
            <person name="Wegrzyn J.L."/>
            <person name="Mcevoy S.L."/>
        </authorList>
    </citation>
    <scope>NUCLEOTIDE SEQUENCE</scope>
    <source>
        <strain evidence="1">NS2018</strain>
        <tissue evidence="1">Leaf</tissue>
    </source>
</reference>
<sequence>MSNGIESTALHKALRNGHELVAKYLWGLDPNVAASVTNAGKSILYLAAESRCIEMWPSSFRSSLAFSSSEKRLATASSSSSSSYSSLSSLIFAMDLSTGSKELTEIVELLSLRTIYEYDSAELRNKFVFFESSEDG</sequence>
<dbReference type="Gene3D" id="1.25.40.20">
    <property type="entry name" value="Ankyrin repeat-containing domain"/>
    <property type="match status" value="1"/>
</dbReference>
<proteinExistence type="predicted"/>
<dbReference type="Proteomes" id="UP001168877">
    <property type="component" value="Unassembled WGS sequence"/>
</dbReference>
<gene>
    <name evidence="1" type="ORF">LWI29_030236</name>
</gene>
<organism evidence="1 2">
    <name type="scientific">Acer saccharum</name>
    <name type="common">Sugar maple</name>
    <dbReference type="NCBI Taxonomy" id="4024"/>
    <lineage>
        <taxon>Eukaryota</taxon>
        <taxon>Viridiplantae</taxon>
        <taxon>Streptophyta</taxon>
        <taxon>Embryophyta</taxon>
        <taxon>Tracheophyta</taxon>
        <taxon>Spermatophyta</taxon>
        <taxon>Magnoliopsida</taxon>
        <taxon>eudicotyledons</taxon>
        <taxon>Gunneridae</taxon>
        <taxon>Pentapetalae</taxon>
        <taxon>rosids</taxon>
        <taxon>malvids</taxon>
        <taxon>Sapindales</taxon>
        <taxon>Sapindaceae</taxon>
        <taxon>Hippocastanoideae</taxon>
        <taxon>Acereae</taxon>
        <taxon>Acer</taxon>
    </lineage>
</organism>
<dbReference type="SUPFAM" id="SSF48403">
    <property type="entry name" value="Ankyrin repeat"/>
    <property type="match status" value="1"/>
</dbReference>
<dbReference type="AlphaFoldDB" id="A0AA39T7B8"/>
<dbReference type="InterPro" id="IPR036770">
    <property type="entry name" value="Ankyrin_rpt-contain_sf"/>
</dbReference>
<protein>
    <submittedName>
        <fullName evidence="1">Uncharacterized protein</fullName>
    </submittedName>
</protein>
<comment type="caution">
    <text evidence="1">The sequence shown here is derived from an EMBL/GenBank/DDBJ whole genome shotgun (WGS) entry which is preliminary data.</text>
</comment>
<evidence type="ECO:0000313" key="2">
    <source>
        <dbReference type="Proteomes" id="UP001168877"/>
    </source>
</evidence>
<dbReference type="EMBL" id="JAUESC010000003">
    <property type="protein sequence ID" value="KAK0602090.1"/>
    <property type="molecule type" value="Genomic_DNA"/>
</dbReference>
<keyword evidence="2" id="KW-1185">Reference proteome</keyword>
<accession>A0AA39T7B8</accession>
<name>A0AA39T7B8_ACESA</name>
<evidence type="ECO:0000313" key="1">
    <source>
        <dbReference type="EMBL" id="KAK0602090.1"/>
    </source>
</evidence>
<reference evidence="1" key="1">
    <citation type="journal article" date="2022" name="Plant J.">
        <title>Strategies of tolerance reflected in two North American maple genomes.</title>
        <authorList>
            <person name="McEvoy S.L."/>
            <person name="Sezen U.U."/>
            <person name="Trouern-Trend A."/>
            <person name="McMahon S.M."/>
            <person name="Schaberg P.G."/>
            <person name="Yang J."/>
            <person name="Wegrzyn J.L."/>
            <person name="Swenson N.G."/>
        </authorList>
    </citation>
    <scope>NUCLEOTIDE SEQUENCE</scope>
    <source>
        <strain evidence="1">NS2018</strain>
    </source>
</reference>